<dbReference type="Proteomes" id="UP000507470">
    <property type="component" value="Unassembled WGS sequence"/>
</dbReference>
<feature type="domain" description="Ig-like" evidence="6">
    <location>
        <begin position="292"/>
        <end position="376"/>
    </location>
</feature>
<dbReference type="GO" id="GO:0050839">
    <property type="term" value="F:cell adhesion molecule binding"/>
    <property type="evidence" value="ECO:0007669"/>
    <property type="project" value="TreeGrafter"/>
</dbReference>
<keyword evidence="3" id="KW-1015">Disulfide bond</keyword>
<dbReference type="InterPro" id="IPR003598">
    <property type="entry name" value="Ig_sub2"/>
</dbReference>
<dbReference type="GO" id="GO:0005886">
    <property type="term" value="C:plasma membrane"/>
    <property type="evidence" value="ECO:0007669"/>
    <property type="project" value="TreeGrafter"/>
</dbReference>
<dbReference type="GO" id="GO:0098609">
    <property type="term" value="P:cell-cell adhesion"/>
    <property type="evidence" value="ECO:0007669"/>
    <property type="project" value="TreeGrafter"/>
</dbReference>
<dbReference type="EMBL" id="CACVKT020009374">
    <property type="protein sequence ID" value="CAC5421796.1"/>
    <property type="molecule type" value="Genomic_DNA"/>
</dbReference>
<dbReference type="InterPro" id="IPR036179">
    <property type="entry name" value="Ig-like_dom_sf"/>
</dbReference>
<sequence>MRRLSTVGWRENDCPKTRNRRHNYWKGRRISFNRVYSKKSIPKADITWYIGETLLQGDIQTSSPYENIVLSNITFTAKRSFDKLQLHCRGNDTFTSMNSSRLTLNILYLPTVVIYPVRSPYTVVENTTNINLNCKVTSSNPNVTSYIWYKDGLHIAAVTTYSISTIHRSDTGNYICNATNSVGTSSSAVQLNVLYGIEISSIMESQPIEGGVLNITCSGQSNPAMRDNDVTWTKQNNNTFTMKGQRLVVRNVNRIDSGIYICLVVIQLNPNFGQPVNVTGKKTAEVDVLYLPAATIFPASSPYTMVENTTNFNLSCTVTDGNPTATSYNWYKDGSHISTAAIYTISTVYRTDTGNYTCDATNKAGSSNPSSAVEVHVLYGIKINPIKKNQPTEGQVLNITCSVKSYLVLTDYDATWTKKNNRGFSLNGRHLVINNVNRIDSGIYICSVVIQFKPTLGHPVNFTGSTTAEVDVLYKPTVSVFPDFNQSYVTENATALRMIFGVKMVKMRYNQQLHTPYQQLKRSHTGSYTCDASNLVGASDPSPVFQLNVLYGVSLKLSDKEISLNESERWNFSCIYDGNPQPTIVCVYLLNGSVVGETNTNVKIIGAEHASCKDTGLYMCTGNNKIGTPVSQSAHIKVASDPDVYVATHIPNCCSSNFQLPPGYVMIATVPVPASMPQPNIHQTYMLYASNAKTAKSSTTR</sequence>
<feature type="domain" description="Ig-like" evidence="6">
    <location>
        <begin position="393"/>
        <end position="448"/>
    </location>
</feature>
<evidence type="ECO:0000256" key="1">
    <source>
        <dbReference type="ARBA" id="ARBA00004479"/>
    </source>
</evidence>
<dbReference type="InterPro" id="IPR007110">
    <property type="entry name" value="Ig-like_dom"/>
</dbReference>
<dbReference type="SMART" id="SM00408">
    <property type="entry name" value="IGc2"/>
    <property type="match status" value="5"/>
</dbReference>
<dbReference type="Pfam" id="PF13895">
    <property type="entry name" value="Ig_2"/>
    <property type="match status" value="2"/>
</dbReference>
<feature type="domain" description="Ig-like" evidence="6">
    <location>
        <begin position="110"/>
        <end position="192"/>
    </location>
</feature>
<keyword evidence="2" id="KW-0472">Membrane</keyword>
<evidence type="ECO:0000259" key="6">
    <source>
        <dbReference type="PROSITE" id="PS50835"/>
    </source>
</evidence>
<proteinExistence type="predicted"/>
<dbReference type="AlphaFoldDB" id="A0A6J8EPJ3"/>
<organism evidence="7 8">
    <name type="scientific">Mytilus coruscus</name>
    <name type="common">Sea mussel</name>
    <dbReference type="NCBI Taxonomy" id="42192"/>
    <lineage>
        <taxon>Eukaryota</taxon>
        <taxon>Metazoa</taxon>
        <taxon>Spiralia</taxon>
        <taxon>Lophotrochozoa</taxon>
        <taxon>Mollusca</taxon>
        <taxon>Bivalvia</taxon>
        <taxon>Autobranchia</taxon>
        <taxon>Pteriomorphia</taxon>
        <taxon>Mytilida</taxon>
        <taxon>Mytiloidea</taxon>
        <taxon>Mytilidae</taxon>
        <taxon>Mytilinae</taxon>
        <taxon>Mytilus</taxon>
    </lineage>
</organism>
<keyword evidence="5" id="KW-0393">Immunoglobulin domain</keyword>
<dbReference type="OrthoDB" id="6282755at2759"/>
<feature type="domain" description="Ig-like" evidence="6">
    <location>
        <begin position="209"/>
        <end position="279"/>
    </location>
</feature>
<comment type="subcellular location">
    <subcellularLocation>
        <location evidence="1">Membrane</location>
        <topology evidence="1">Single-pass type I membrane protein</topology>
    </subcellularLocation>
</comment>
<evidence type="ECO:0000313" key="7">
    <source>
        <dbReference type="EMBL" id="CAC5421796.1"/>
    </source>
</evidence>
<dbReference type="InterPro" id="IPR051275">
    <property type="entry name" value="Cell_adhesion_signaling"/>
</dbReference>
<evidence type="ECO:0000256" key="4">
    <source>
        <dbReference type="ARBA" id="ARBA00023180"/>
    </source>
</evidence>
<evidence type="ECO:0000256" key="3">
    <source>
        <dbReference type="ARBA" id="ARBA00023157"/>
    </source>
</evidence>
<keyword evidence="4" id="KW-0325">Glycoprotein</keyword>
<accession>A0A6J8EPJ3</accession>
<dbReference type="SUPFAM" id="SSF48726">
    <property type="entry name" value="Immunoglobulin"/>
    <property type="match status" value="5"/>
</dbReference>
<evidence type="ECO:0000256" key="2">
    <source>
        <dbReference type="ARBA" id="ARBA00023136"/>
    </source>
</evidence>
<reference evidence="7 8" key="1">
    <citation type="submission" date="2020-06" db="EMBL/GenBank/DDBJ databases">
        <authorList>
            <person name="Li R."/>
            <person name="Bekaert M."/>
        </authorList>
    </citation>
    <scope>NUCLEOTIDE SEQUENCE [LARGE SCALE GENOMIC DNA]</scope>
    <source>
        <strain evidence="8">wild</strain>
    </source>
</reference>
<dbReference type="GO" id="GO:0005911">
    <property type="term" value="C:cell-cell junction"/>
    <property type="evidence" value="ECO:0007669"/>
    <property type="project" value="TreeGrafter"/>
</dbReference>
<gene>
    <name evidence="7" type="ORF">MCOR_53885</name>
</gene>
<dbReference type="PROSITE" id="PS50835">
    <property type="entry name" value="IG_LIKE"/>
    <property type="match status" value="4"/>
</dbReference>
<dbReference type="PANTHER" id="PTHR11640:SF31">
    <property type="entry name" value="IRREGULAR CHIASM C-ROUGHEST PROTEIN-RELATED"/>
    <property type="match status" value="1"/>
</dbReference>
<dbReference type="InterPro" id="IPR013783">
    <property type="entry name" value="Ig-like_fold"/>
</dbReference>
<name>A0A6J8EPJ3_MYTCO</name>
<dbReference type="SMART" id="SM00409">
    <property type="entry name" value="IG"/>
    <property type="match status" value="5"/>
</dbReference>
<dbReference type="InterPro" id="IPR003599">
    <property type="entry name" value="Ig_sub"/>
</dbReference>
<keyword evidence="8" id="KW-1185">Reference proteome</keyword>
<evidence type="ECO:0000313" key="8">
    <source>
        <dbReference type="Proteomes" id="UP000507470"/>
    </source>
</evidence>
<evidence type="ECO:0000256" key="5">
    <source>
        <dbReference type="ARBA" id="ARBA00023319"/>
    </source>
</evidence>
<protein>
    <recommendedName>
        <fullName evidence="6">Ig-like domain-containing protein</fullName>
    </recommendedName>
</protein>
<dbReference type="PANTHER" id="PTHR11640">
    <property type="entry name" value="NEPHRIN"/>
    <property type="match status" value="1"/>
</dbReference>
<dbReference type="Gene3D" id="2.60.40.10">
    <property type="entry name" value="Immunoglobulins"/>
    <property type="match status" value="6"/>
</dbReference>